<sequence>MYCKYTHIIGMRKICTNILTFVRLCTLYALSD</sequence>
<evidence type="ECO:0000313" key="1">
    <source>
        <dbReference type="EMBL" id="DAE07144.1"/>
    </source>
</evidence>
<accession>A0A8S5PK70</accession>
<reference evidence="1" key="1">
    <citation type="journal article" date="2021" name="Proc. Natl. Acad. Sci. U.S.A.">
        <title>A Catalog of Tens of Thousands of Viruses from Human Metagenomes Reveals Hidden Associations with Chronic Diseases.</title>
        <authorList>
            <person name="Tisza M.J."/>
            <person name="Buck C.B."/>
        </authorList>
    </citation>
    <scope>NUCLEOTIDE SEQUENCE</scope>
    <source>
        <strain evidence="1">CtsK93</strain>
    </source>
</reference>
<proteinExistence type="predicted"/>
<organism evidence="1">
    <name type="scientific">Myoviridae sp. ctsK93</name>
    <dbReference type="NCBI Taxonomy" id="2825190"/>
    <lineage>
        <taxon>Viruses</taxon>
        <taxon>Duplodnaviria</taxon>
        <taxon>Heunggongvirae</taxon>
        <taxon>Uroviricota</taxon>
        <taxon>Caudoviricetes</taxon>
    </lineage>
</organism>
<dbReference type="EMBL" id="BK015446">
    <property type="protein sequence ID" value="DAE07144.1"/>
    <property type="molecule type" value="Genomic_DNA"/>
</dbReference>
<protein>
    <submittedName>
        <fullName evidence="1">Uncharacterized protein</fullName>
    </submittedName>
</protein>
<name>A0A8S5PK70_9CAUD</name>